<feature type="compositionally biased region" description="Polar residues" evidence="5">
    <location>
        <begin position="262"/>
        <end position="281"/>
    </location>
</feature>
<dbReference type="GO" id="GO:0005516">
    <property type="term" value="F:calmodulin binding"/>
    <property type="evidence" value="ECO:0007669"/>
    <property type="project" value="UniProtKB-KW"/>
</dbReference>
<dbReference type="PROSITE" id="PS50096">
    <property type="entry name" value="IQ"/>
    <property type="match status" value="2"/>
</dbReference>
<sequence length="386" mass="42827">MGKASKWFRAILGLKKQQQQQQQQPEPSKSNPRCMSFVKSSSRERDQQPPTKPAPSPWGELLYADQAEHAIAVAQATAAAAEAAAEAAKAAARLVRLTSSRRFACGVGSYLGRSSCAGVLDPELAAVKIQSVFRGYLARRGLRALRAIVKMQALVRGHIQRKRTADWLHRMEAMLRARSGRSQIISESSQPVPATSEKFEHVIRAKSGKYYNKLASLAKSGKYYNKLASLAKRGKYYAKLASLLKKLGSKSNGRAIGDQDATHPSFNWSEQTRNQRPLTSENSDKVQEIDPKRLCSSHHALASDQYSHSFTWASSRGGRKSDGYPNYMSNTEFSRAKVRSLSAHYERSSSTKWYSLSFIGGTRPSRSQRASTQAWDAGLQTYLSYV</sequence>
<feature type="region of interest" description="Disordered" evidence="5">
    <location>
        <begin position="12"/>
        <end position="59"/>
    </location>
</feature>
<evidence type="ECO:0000256" key="3">
    <source>
        <dbReference type="ARBA" id="ARBA00045534"/>
    </source>
</evidence>
<dbReference type="PANTHER" id="PTHR32295">
    <property type="entry name" value="IQ-DOMAIN 5-RELATED"/>
    <property type="match status" value="1"/>
</dbReference>
<name>A0A9Q0FCQ4_9ROSI</name>
<dbReference type="Proteomes" id="UP001141552">
    <property type="component" value="Unassembled WGS sequence"/>
</dbReference>
<evidence type="ECO:0000256" key="1">
    <source>
        <dbReference type="ARBA" id="ARBA00022860"/>
    </source>
</evidence>
<dbReference type="InterPro" id="IPR000048">
    <property type="entry name" value="IQ_motif_EF-hand-BS"/>
</dbReference>
<keyword evidence="4" id="KW-0175">Coiled coil</keyword>
<dbReference type="OrthoDB" id="1686972at2759"/>
<accession>A0A9Q0FCQ4</accession>
<feature type="region of interest" description="Disordered" evidence="5">
    <location>
        <begin position="254"/>
        <end position="287"/>
    </location>
</feature>
<keyword evidence="7" id="KW-1185">Reference proteome</keyword>
<gene>
    <name evidence="6" type="ORF">Tsubulata_008081</name>
</gene>
<dbReference type="PANTHER" id="PTHR32295:SF11">
    <property type="entry name" value="PROTEIN IQ-DOMAIN 22"/>
    <property type="match status" value="1"/>
</dbReference>
<evidence type="ECO:0000256" key="2">
    <source>
        <dbReference type="ARBA" id="ARBA00024341"/>
    </source>
</evidence>
<evidence type="ECO:0000313" key="7">
    <source>
        <dbReference type="Proteomes" id="UP001141552"/>
    </source>
</evidence>
<dbReference type="Gene3D" id="1.20.5.190">
    <property type="match status" value="1"/>
</dbReference>
<feature type="coiled-coil region" evidence="4">
    <location>
        <begin position="64"/>
        <end position="91"/>
    </location>
</feature>
<organism evidence="6 7">
    <name type="scientific">Turnera subulata</name>
    <dbReference type="NCBI Taxonomy" id="218843"/>
    <lineage>
        <taxon>Eukaryota</taxon>
        <taxon>Viridiplantae</taxon>
        <taxon>Streptophyta</taxon>
        <taxon>Embryophyta</taxon>
        <taxon>Tracheophyta</taxon>
        <taxon>Spermatophyta</taxon>
        <taxon>Magnoliopsida</taxon>
        <taxon>eudicotyledons</taxon>
        <taxon>Gunneridae</taxon>
        <taxon>Pentapetalae</taxon>
        <taxon>rosids</taxon>
        <taxon>fabids</taxon>
        <taxon>Malpighiales</taxon>
        <taxon>Passifloraceae</taxon>
        <taxon>Turnera</taxon>
    </lineage>
</organism>
<evidence type="ECO:0000313" key="6">
    <source>
        <dbReference type="EMBL" id="KAJ4828911.1"/>
    </source>
</evidence>
<dbReference type="EMBL" id="JAKUCV010006047">
    <property type="protein sequence ID" value="KAJ4828911.1"/>
    <property type="molecule type" value="Genomic_DNA"/>
</dbReference>
<evidence type="ECO:0008006" key="8">
    <source>
        <dbReference type="Google" id="ProtNLM"/>
    </source>
</evidence>
<dbReference type="Pfam" id="PF00612">
    <property type="entry name" value="IQ"/>
    <property type="match status" value="2"/>
</dbReference>
<comment type="caution">
    <text evidence="6">The sequence shown here is derived from an EMBL/GenBank/DDBJ whole genome shotgun (WGS) entry which is preliminary data.</text>
</comment>
<dbReference type="SMART" id="SM00015">
    <property type="entry name" value="IQ"/>
    <property type="match status" value="2"/>
</dbReference>
<dbReference type="CDD" id="cd23767">
    <property type="entry name" value="IQCD"/>
    <property type="match status" value="1"/>
</dbReference>
<evidence type="ECO:0000256" key="5">
    <source>
        <dbReference type="SAM" id="MobiDB-lite"/>
    </source>
</evidence>
<comment type="similarity">
    <text evidence="2">Belongs to the IQD family.</text>
</comment>
<dbReference type="AlphaFoldDB" id="A0A9Q0FCQ4"/>
<dbReference type="InterPro" id="IPR027417">
    <property type="entry name" value="P-loop_NTPase"/>
</dbReference>
<evidence type="ECO:0000256" key="4">
    <source>
        <dbReference type="SAM" id="Coils"/>
    </source>
</evidence>
<reference evidence="6" key="2">
    <citation type="journal article" date="2023" name="Plants (Basel)">
        <title>Annotation of the Turnera subulata (Passifloraceae) Draft Genome Reveals the S-Locus Evolved after the Divergence of Turneroideae from Passifloroideae in a Stepwise Manner.</title>
        <authorList>
            <person name="Henning P.M."/>
            <person name="Roalson E.H."/>
            <person name="Mir W."/>
            <person name="McCubbin A.G."/>
            <person name="Shore J.S."/>
        </authorList>
    </citation>
    <scope>NUCLEOTIDE SEQUENCE</scope>
    <source>
        <strain evidence="6">F60SS</strain>
    </source>
</reference>
<reference evidence="6" key="1">
    <citation type="submission" date="2022-02" db="EMBL/GenBank/DDBJ databases">
        <authorList>
            <person name="Henning P.M."/>
            <person name="McCubbin A.G."/>
            <person name="Shore J.S."/>
        </authorList>
    </citation>
    <scope>NUCLEOTIDE SEQUENCE</scope>
    <source>
        <strain evidence="6">F60SS</strain>
        <tissue evidence="6">Leaves</tissue>
    </source>
</reference>
<keyword evidence="1" id="KW-0112">Calmodulin-binding</keyword>
<protein>
    <recommendedName>
        <fullName evidence="8">DUF4005 domain-containing protein</fullName>
    </recommendedName>
</protein>
<comment type="function">
    <text evidence="3">May be involved in cooperative interactions with calmodulins or calmodulin-like proteins. Recruits calmodulin proteins to microtubules, thus being a potential scaffold in cellular signaling and trafficking. May associate with nucleic acids and regulate gene expression at the transcriptional or post-transcriptional level.</text>
</comment>
<dbReference type="SUPFAM" id="SSF52540">
    <property type="entry name" value="P-loop containing nucleoside triphosphate hydrolases"/>
    <property type="match status" value="1"/>
</dbReference>
<proteinExistence type="inferred from homology"/>